<organism evidence="2 3">
    <name type="scientific">Acinetobacter guillouiae NIPH 991</name>
    <dbReference type="NCBI Taxonomy" id="1217656"/>
    <lineage>
        <taxon>Bacteria</taxon>
        <taxon>Pseudomonadati</taxon>
        <taxon>Pseudomonadota</taxon>
        <taxon>Gammaproteobacteria</taxon>
        <taxon>Moraxellales</taxon>
        <taxon>Moraxellaceae</taxon>
        <taxon>Acinetobacter</taxon>
    </lineage>
</organism>
<dbReference type="InterPro" id="IPR045792">
    <property type="entry name" value="DUF6036"/>
</dbReference>
<evidence type="ECO:0000313" key="2">
    <source>
        <dbReference type="EMBL" id="ENV18007.1"/>
    </source>
</evidence>
<evidence type="ECO:0000259" key="1">
    <source>
        <dbReference type="Pfam" id="PF19502"/>
    </source>
</evidence>
<dbReference type="PATRIC" id="fig|1217656.3.peg.1292"/>
<dbReference type="eggNOG" id="ENOG503300K">
    <property type="taxonomic scope" value="Bacteria"/>
</dbReference>
<reference evidence="2 3" key="1">
    <citation type="submission" date="2013-02" db="EMBL/GenBank/DDBJ databases">
        <title>The Genome Sequence of Acinetobacter guillouiae NIPH 991.</title>
        <authorList>
            <consortium name="The Broad Institute Genome Sequencing Platform"/>
            <consortium name="The Broad Institute Genome Sequencing Center for Infectious Disease"/>
            <person name="Cerqueira G."/>
            <person name="Feldgarden M."/>
            <person name="Courvalin P."/>
            <person name="Perichon B."/>
            <person name="Grillot-Courvalin C."/>
            <person name="Clermont D."/>
            <person name="Rocha E."/>
            <person name="Yoon E.-J."/>
            <person name="Nemec A."/>
            <person name="Walker B."/>
            <person name="Young S.K."/>
            <person name="Zeng Q."/>
            <person name="Gargeya S."/>
            <person name="Fitzgerald M."/>
            <person name="Haas B."/>
            <person name="Abouelleil A."/>
            <person name="Alvarado L."/>
            <person name="Arachchi H.M."/>
            <person name="Berlin A.M."/>
            <person name="Chapman S.B."/>
            <person name="Dewar J."/>
            <person name="Goldberg J."/>
            <person name="Griggs A."/>
            <person name="Gujja S."/>
            <person name="Hansen M."/>
            <person name="Howarth C."/>
            <person name="Imamovic A."/>
            <person name="Larimer J."/>
            <person name="McCowan C."/>
            <person name="Murphy C."/>
            <person name="Neiman D."/>
            <person name="Pearson M."/>
            <person name="Priest M."/>
            <person name="Roberts A."/>
            <person name="Saif S."/>
            <person name="Shea T."/>
            <person name="Sisk P."/>
            <person name="Sykes S."/>
            <person name="Wortman J."/>
            <person name="Nusbaum C."/>
            <person name="Birren B."/>
        </authorList>
    </citation>
    <scope>NUCLEOTIDE SEQUENCE [LARGE SCALE GENOMIC DNA]</scope>
    <source>
        <strain evidence="2 3">NIPH 991</strain>
    </source>
</reference>
<keyword evidence="3" id="KW-1185">Reference proteome</keyword>
<accession>N8X0V5</accession>
<feature type="domain" description="DUF6036" evidence="1">
    <location>
        <begin position="15"/>
        <end position="183"/>
    </location>
</feature>
<comment type="caution">
    <text evidence="2">The sequence shown here is derived from an EMBL/GenBank/DDBJ whole genome shotgun (WGS) entry which is preliminary data.</text>
</comment>
<dbReference type="HOGENOM" id="CLU_119058_0_0_6"/>
<evidence type="ECO:0000313" key="3">
    <source>
        <dbReference type="Proteomes" id="UP000013148"/>
    </source>
</evidence>
<gene>
    <name evidence="2" type="ORF">F964_01323</name>
</gene>
<dbReference type="RefSeq" id="WP_004818722.1">
    <property type="nucleotide sequence ID" value="NZ_KB849456.1"/>
</dbReference>
<dbReference type="Proteomes" id="UP000013148">
    <property type="component" value="Unassembled WGS sequence"/>
</dbReference>
<proteinExistence type="predicted"/>
<name>N8X0V5_ACIGI</name>
<sequence length="197" mass="22278">MTIYSNSPITIAILKLFQELENYILKNHKNLPHGAVKAFIFGGCAFHIHTNARGSNDIDAEIQAIQQLKKHDIVLFLENNDVEYLDDNNLETNLEFDRSFNTSLASVDPDYPERAIPLVANSIVEVYLVSGLDLAISKLARLSDRDIEDIKELYLNGKFSLEAFKKSANNAEMYYATPEQLHSNIQYIVSILSELRG</sequence>
<dbReference type="AlphaFoldDB" id="N8X0V5"/>
<protein>
    <recommendedName>
        <fullName evidence="1">DUF6036 domain-containing protein</fullName>
    </recommendedName>
</protein>
<dbReference type="EMBL" id="APPJ01000009">
    <property type="protein sequence ID" value="ENV18007.1"/>
    <property type="molecule type" value="Genomic_DNA"/>
</dbReference>
<dbReference type="Pfam" id="PF19502">
    <property type="entry name" value="DUF6036"/>
    <property type="match status" value="1"/>
</dbReference>